<dbReference type="EMBL" id="CP014327">
    <property type="protein sequence ID" value="AML50395.1"/>
    <property type="molecule type" value="Genomic_DNA"/>
</dbReference>
<dbReference type="PANTHER" id="PTHR24567:SF68">
    <property type="entry name" value="DNA-BINDING TRANSCRIPTIONAL DUAL REGULATOR CRP"/>
    <property type="match status" value="1"/>
</dbReference>
<dbReference type="GO" id="GO:0003700">
    <property type="term" value="F:DNA-binding transcription factor activity"/>
    <property type="evidence" value="ECO:0007669"/>
    <property type="project" value="TreeGrafter"/>
</dbReference>
<dbReference type="KEGG" id="hat:RC74_03150"/>
<dbReference type="CDD" id="cd00038">
    <property type="entry name" value="CAP_ED"/>
    <property type="match status" value="1"/>
</dbReference>
<keyword evidence="3" id="KW-0804">Transcription</keyword>
<evidence type="ECO:0000313" key="7">
    <source>
        <dbReference type="Proteomes" id="UP000070371"/>
    </source>
</evidence>
<accession>A0A126UXG1</accession>
<dbReference type="GO" id="GO:0005829">
    <property type="term" value="C:cytosol"/>
    <property type="evidence" value="ECO:0007669"/>
    <property type="project" value="TreeGrafter"/>
</dbReference>
<dbReference type="OrthoDB" id="190787at2"/>
<dbReference type="Proteomes" id="UP000070371">
    <property type="component" value="Chromosome"/>
</dbReference>
<dbReference type="InterPro" id="IPR000595">
    <property type="entry name" value="cNMP-bd_dom"/>
</dbReference>
<protein>
    <submittedName>
        <fullName evidence="6">Cyclic nucleotide-binding protein</fullName>
    </submittedName>
</protein>
<dbReference type="PROSITE" id="PS51063">
    <property type="entry name" value="HTH_CRP_2"/>
    <property type="match status" value="1"/>
</dbReference>
<organism evidence="6 7">
    <name type="scientific">Falsihalocynthiibacter arcticus</name>
    <dbReference type="NCBI Taxonomy" id="1579316"/>
    <lineage>
        <taxon>Bacteria</taxon>
        <taxon>Pseudomonadati</taxon>
        <taxon>Pseudomonadota</taxon>
        <taxon>Alphaproteobacteria</taxon>
        <taxon>Rhodobacterales</taxon>
        <taxon>Roseobacteraceae</taxon>
        <taxon>Falsihalocynthiibacter</taxon>
    </lineage>
</organism>
<feature type="domain" description="Cyclic nucleotide-binding" evidence="4">
    <location>
        <begin position="14"/>
        <end position="117"/>
    </location>
</feature>
<keyword evidence="1" id="KW-0805">Transcription regulation</keyword>
<proteinExistence type="predicted"/>
<dbReference type="SUPFAM" id="SSF51206">
    <property type="entry name" value="cAMP-binding domain-like"/>
    <property type="match status" value="1"/>
</dbReference>
<dbReference type="STRING" id="1579316.RC74_03150"/>
<dbReference type="InterPro" id="IPR014710">
    <property type="entry name" value="RmlC-like_jellyroll"/>
</dbReference>
<evidence type="ECO:0000313" key="6">
    <source>
        <dbReference type="EMBL" id="AML50395.1"/>
    </source>
</evidence>
<dbReference type="InterPro" id="IPR018490">
    <property type="entry name" value="cNMP-bd_dom_sf"/>
</dbReference>
<dbReference type="InterPro" id="IPR012318">
    <property type="entry name" value="HTH_CRP"/>
</dbReference>
<dbReference type="PANTHER" id="PTHR24567">
    <property type="entry name" value="CRP FAMILY TRANSCRIPTIONAL REGULATORY PROTEIN"/>
    <property type="match status" value="1"/>
</dbReference>
<dbReference type="InterPro" id="IPR050397">
    <property type="entry name" value="Env_Response_Regulators"/>
</dbReference>
<dbReference type="Gene3D" id="1.10.10.10">
    <property type="entry name" value="Winged helix-like DNA-binding domain superfamily/Winged helix DNA-binding domain"/>
    <property type="match status" value="1"/>
</dbReference>
<dbReference type="PROSITE" id="PS50042">
    <property type="entry name" value="CNMP_BINDING_3"/>
    <property type="match status" value="1"/>
</dbReference>
<evidence type="ECO:0000259" key="5">
    <source>
        <dbReference type="PROSITE" id="PS51063"/>
    </source>
</evidence>
<dbReference type="SMART" id="SM00100">
    <property type="entry name" value="cNMP"/>
    <property type="match status" value="1"/>
</dbReference>
<dbReference type="AlphaFoldDB" id="A0A126UXG1"/>
<dbReference type="Pfam" id="PF13545">
    <property type="entry name" value="HTH_Crp_2"/>
    <property type="match status" value="1"/>
</dbReference>
<dbReference type="InterPro" id="IPR036390">
    <property type="entry name" value="WH_DNA-bd_sf"/>
</dbReference>
<evidence type="ECO:0000259" key="4">
    <source>
        <dbReference type="PROSITE" id="PS50042"/>
    </source>
</evidence>
<sequence>MNSAYRTIARNSLLLSSIPTDLADDILSDANARSFSHGQMIFSHGDIATSIFIVIEGWVKLFRVTPNGAEAVMGVFTQGRSFGEAVAFKGDTYPVSAEAVTDAKVIQVSASKLLDLMQARPEVCTAVLASTFAHLHGLVSQIEQLKAQTGAQRVAEFLMSLADCEHGKCSVTLPYDKALIAGRLGMKPESLSRAFAKLRSVGVTVNRNSADIENLEDLADYAEGDPAEAWSK</sequence>
<dbReference type="SUPFAM" id="SSF46785">
    <property type="entry name" value="Winged helix' DNA-binding domain"/>
    <property type="match status" value="1"/>
</dbReference>
<gene>
    <name evidence="6" type="ORF">RC74_03150</name>
</gene>
<reference evidence="6 7" key="1">
    <citation type="submission" date="2016-02" db="EMBL/GenBank/DDBJ databases">
        <title>Complete genome sequence of Halocynthiibacter arcticus PAMC 20958t from arctic marine sediment.</title>
        <authorList>
            <person name="Lee Y.M."/>
            <person name="Baek K."/>
            <person name="Lee H.K."/>
            <person name="Shin S.C."/>
        </authorList>
    </citation>
    <scope>NUCLEOTIDE SEQUENCE [LARGE SCALE GENOMIC DNA]</scope>
    <source>
        <strain evidence="6">PAMC 20958</strain>
    </source>
</reference>
<keyword evidence="7" id="KW-1185">Reference proteome</keyword>
<dbReference type="GO" id="GO:0003677">
    <property type="term" value="F:DNA binding"/>
    <property type="evidence" value="ECO:0007669"/>
    <property type="project" value="UniProtKB-KW"/>
</dbReference>
<name>A0A126UXG1_9RHOB</name>
<evidence type="ECO:0000256" key="3">
    <source>
        <dbReference type="ARBA" id="ARBA00023163"/>
    </source>
</evidence>
<feature type="domain" description="HTH crp-type" evidence="5">
    <location>
        <begin position="148"/>
        <end position="216"/>
    </location>
</feature>
<dbReference type="Pfam" id="PF00027">
    <property type="entry name" value="cNMP_binding"/>
    <property type="match status" value="1"/>
</dbReference>
<evidence type="ECO:0000256" key="2">
    <source>
        <dbReference type="ARBA" id="ARBA00023125"/>
    </source>
</evidence>
<dbReference type="InterPro" id="IPR036388">
    <property type="entry name" value="WH-like_DNA-bd_sf"/>
</dbReference>
<dbReference type="Gene3D" id="2.60.120.10">
    <property type="entry name" value="Jelly Rolls"/>
    <property type="match status" value="1"/>
</dbReference>
<keyword evidence="2" id="KW-0238">DNA-binding</keyword>
<evidence type="ECO:0000256" key="1">
    <source>
        <dbReference type="ARBA" id="ARBA00023015"/>
    </source>
</evidence>